<gene>
    <name evidence="3" type="ORF">TGRH88_064090</name>
</gene>
<accession>A0A7J6JWB3</accession>
<name>A0A7J6JWB3_TOXGO</name>
<feature type="coiled-coil region" evidence="1">
    <location>
        <begin position="466"/>
        <end position="493"/>
    </location>
</feature>
<keyword evidence="4" id="KW-1185">Reference proteome</keyword>
<evidence type="ECO:0000256" key="1">
    <source>
        <dbReference type="SAM" id="Coils"/>
    </source>
</evidence>
<feature type="compositionally biased region" description="Basic and acidic residues" evidence="2">
    <location>
        <begin position="794"/>
        <end position="803"/>
    </location>
</feature>
<feature type="region of interest" description="Disordered" evidence="2">
    <location>
        <begin position="38"/>
        <end position="159"/>
    </location>
</feature>
<feature type="region of interest" description="Disordered" evidence="2">
    <location>
        <begin position="264"/>
        <end position="320"/>
    </location>
</feature>
<dbReference type="EMBL" id="JAAUHK010000197">
    <property type="protein sequence ID" value="KAF4638800.1"/>
    <property type="molecule type" value="Genomic_DNA"/>
</dbReference>
<proteinExistence type="predicted"/>
<feature type="compositionally biased region" description="Polar residues" evidence="2">
    <location>
        <begin position="579"/>
        <end position="589"/>
    </location>
</feature>
<reference evidence="3 4" key="1">
    <citation type="submission" date="2020-03" db="EMBL/GenBank/DDBJ databases">
        <title>Genome sequence of Toxoplasma gondii RH-88 strain.</title>
        <authorList>
            <person name="Lorenzi H.A."/>
            <person name="Venepally P."/>
            <person name="Rozenberg A."/>
            <person name="Sibley D."/>
        </authorList>
    </citation>
    <scope>NUCLEOTIDE SEQUENCE [LARGE SCALE GENOMIC DNA]</scope>
    <source>
        <strain evidence="3 4">RH-88</strain>
    </source>
</reference>
<feature type="compositionally biased region" description="Basic and acidic residues" evidence="2">
    <location>
        <begin position="43"/>
        <end position="59"/>
    </location>
</feature>
<feature type="compositionally biased region" description="Polar residues" evidence="2">
    <location>
        <begin position="686"/>
        <end position="703"/>
    </location>
</feature>
<dbReference type="VEuPathDB" id="ToxoDB:TGME49_250820"/>
<feature type="region of interest" description="Disordered" evidence="2">
    <location>
        <begin position="1053"/>
        <end position="1094"/>
    </location>
</feature>
<feature type="region of interest" description="Disordered" evidence="2">
    <location>
        <begin position="1112"/>
        <end position="1131"/>
    </location>
</feature>
<keyword evidence="1" id="KW-0175">Coiled coil</keyword>
<feature type="compositionally biased region" description="Polar residues" evidence="2">
    <location>
        <begin position="662"/>
        <end position="676"/>
    </location>
</feature>
<feature type="compositionally biased region" description="Basic and acidic residues" evidence="2">
    <location>
        <begin position="614"/>
        <end position="636"/>
    </location>
</feature>
<comment type="caution">
    <text evidence="3">The sequence shown here is derived from an EMBL/GenBank/DDBJ whole genome shotgun (WGS) entry which is preliminary data.</text>
</comment>
<feature type="compositionally biased region" description="Polar residues" evidence="2">
    <location>
        <begin position="804"/>
        <end position="813"/>
    </location>
</feature>
<feature type="compositionally biased region" description="Low complexity" evidence="2">
    <location>
        <begin position="760"/>
        <end position="770"/>
    </location>
</feature>
<protein>
    <submittedName>
        <fullName evidence="3">Uncharacterized protein</fullName>
    </submittedName>
</protein>
<evidence type="ECO:0000256" key="2">
    <source>
        <dbReference type="SAM" id="MobiDB-lite"/>
    </source>
</evidence>
<feature type="compositionally biased region" description="Basic and acidic residues" evidence="2">
    <location>
        <begin position="730"/>
        <end position="739"/>
    </location>
</feature>
<feature type="compositionally biased region" description="Polar residues" evidence="2">
    <location>
        <begin position="84"/>
        <end position="104"/>
    </location>
</feature>
<sequence>MGDARVTICPRRRFLDILKKEIEVKRFTTTPYPERFRMPKAYARAERGSTSQKARDQKVLRPPALDVSRVSGKISDRSERSASALMTPQSRNSPSVSAPSTPARSSKGHSDAGKARRGLQESARSRSPSRKVTTGKGKKLEHASMDGQQGELSRAADQATHSQLVTLDFERGVAEAPRRALKGQTAGVQVNHHGSSLQKALDNLTPRKAALAVELERAQLEVASLKRLVTEVSSGKTPLAVPAELFYQLSLACLSGNTRVAAKPHLSHREDVGKSSPKAAGHGRQAGKGREGGNEGEKRDAALSADQEEAVSGLRSGPSSVDWGEVEQRIRVDVEGEAPMVWKDVYRLRQGAKPEHISSSCSGVGAGETKKGALGDHSQISVDIPSGDEAAAWHPKGNKTEQRMLYSPREGGFSLFLPDTVNAAMGHPYRRSHSCTRENRGIWPQSLIAKNFQQVTATVMEQSFQLENQAAVVDNLQASLNRLELLLADAKSECADDTKAKGEDAVGKNSGKTVKAAANQRGTVNAPTASKISPSGVIPCVVIEDLGTGGSNTAKEVEIEEGETHSAGGVRKTRRSVSPGVNSESSPSDELTKQDGLTRKSVIHSGGAKKRETRHGDESGKSGDNVKETPHLEHPVRLTGTSSSESPATSKTAVCGSDLRKSTASGASAESHQRLSPPSGAVVASLTGNATTSAPSGVQSPKSGTKGPQGKKADKQVESVGATEQSGVSPERKEPEKVTKAKPPKAKAITKKAAVPEKWSASAEAVASSETGVGDTHHRSSVFQKSLWGAGKQQEAENTDRNDAGNSVETSAAGTPEAEVPVSPPPSPAEVLYAAPEMSPEGSVFIPPVYYAYHVGGQNAFFIPQGACAPGATESGEVQAALGGPPSPQSGERRVQPSRGASSTSHHSSLWMPAGPCGAAANEGVAAASCSMSAVPFMWNGLAHPESPFLAAVPMVPATGVWRHAEVPSGAGALVTEPIPRESCPSVPFYDGACCKPTARSENGSVKGPSEASAVSRSRSQLSRRDSGALLPSSLVRTACSLMSRCLARGGDNYSSAAPSEISDGLTGRTHTVSSAGRREESQSGEGTSSRRSLLHTQVSADAAKRVQSSAVGRAKSCARPSVSRNSTVGEKSRLNPVIQTSLSKELLYETTSPRTRETLDVAKRAASLRAEPDQKVAGLLEQFKRAGRIVIS</sequence>
<feature type="region of interest" description="Disordered" evidence="2">
    <location>
        <begin position="1000"/>
        <end position="1026"/>
    </location>
</feature>
<feature type="region of interest" description="Disordered" evidence="2">
    <location>
        <begin position="874"/>
        <end position="909"/>
    </location>
</feature>
<organism evidence="3 4">
    <name type="scientific">Toxoplasma gondii</name>
    <dbReference type="NCBI Taxonomy" id="5811"/>
    <lineage>
        <taxon>Eukaryota</taxon>
        <taxon>Sar</taxon>
        <taxon>Alveolata</taxon>
        <taxon>Apicomplexa</taxon>
        <taxon>Conoidasida</taxon>
        <taxon>Coccidia</taxon>
        <taxon>Eucoccidiorida</taxon>
        <taxon>Eimeriorina</taxon>
        <taxon>Sarcocystidae</taxon>
        <taxon>Toxoplasma</taxon>
    </lineage>
</organism>
<evidence type="ECO:0000313" key="3">
    <source>
        <dbReference type="EMBL" id="KAF4638800.1"/>
    </source>
</evidence>
<dbReference type="Proteomes" id="UP000557509">
    <property type="component" value="Unassembled WGS sequence"/>
</dbReference>
<feature type="compositionally biased region" description="Polar residues" evidence="2">
    <location>
        <begin position="1084"/>
        <end position="1094"/>
    </location>
</feature>
<dbReference type="AlphaFoldDB" id="A0A7J6JWB3"/>
<evidence type="ECO:0000313" key="4">
    <source>
        <dbReference type="Proteomes" id="UP000557509"/>
    </source>
</evidence>
<feature type="region of interest" description="Disordered" evidence="2">
    <location>
        <begin position="559"/>
        <end position="826"/>
    </location>
</feature>
<feature type="compositionally biased region" description="Polar residues" evidence="2">
    <location>
        <begin position="639"/>
        <end position="652"/>
    </location>
</feature>
<feature type="compositionally biased region" description="Basic residues" evidence="2">
    <location>
        <begin position="740"/>
        <end position="750"/>
    </location>
</feature>
<feature type="compositionally biased region" description="Basic and acidic residues" evidence="2">
    <location>
        <begin position="288"/>
        <end position="301"/>
    </location>
</feature>